<gene>
    <name evidence="1" type="ORF">MEUPH1_LOCUS1262</name>
</gene>
<protein>
    <submittedName>
        <fullName evidence="1">Uncharacterized protein</fullName>
    </submittedName>
</protein>
<sequence>MFASMFKLFFNECEKKTKIATHAIEFEIAENTRKYVKELLTEIKKVNKNADNGDSCSVSKNNINDAIQILQDILHNFISSKSHLYAFPKYSNKGASVEHFDYTKCAINSFGKNRLVSALVKDPNTKRIVNQINNIQCLFTWNIKPNNKKNVILSIWNKYGEYNLNISSSEFTLERFIGNLIISYEFFHKGEYEIAQIKILEIGKWLEELDKGTDEFYLSINAGLRHIMEATFIHMLFATNLTEECKWLLEDISSFANMDSKLRASVHAIRAAVLIEYGENLVDLSKACDMAKKACDLDPNTSHWYYIHSLALTAQRQLSSTHKLIPADDEINAIHQAIMLSNGKNPLFNYHRLVMDDISINKENQKFADMIKTIMNIGPKDPHLVVKCAKSLMTLPPMYKDFNLGVQYLKKAFQMSQNDGTVLKAIGKAIESYFFDEICKKMNPKATEVLQLETELGLIVKKYKNGEDPIPYLTDLVPKYNGLNQLKIISQLCSYSLLFTKHLRYGIEQFIKLIEQPEIANNDIIVHHISSFGSKKFNLSELIFNEIRLATNASGPSSDLCFYYKMLSKIIETSNLKIKDVDPFMKANLIVNSSSKSALTNISVQSETELADSDKNLTINTKITKNKKKGNLTAKQLQKTGAFMQKPKFNDTKKKHAGKSEDFFDKLIAENLDCPKTSCATVSKSSLL</sequence>
<comment type="caution">
    <text evidence="1">The sequence shown here is derived from an EMBL/GenBank/DDBJ whole genome shotgun (WGS) entry which is preliminary data.</text>
</comment>
<accession>A0AAV0VQV4</accession>
<dbReference type="Proteomes" id="UP001160148">
    <property type="component" value="Unassembled WGS sequence"/>
</dbReference>
<proteinExistence type="predicted"/>
<name>A0AAV0VQV4_9HEMI</name>
<evidence type="ECO:0000313" key="1">
    <source>
        <dbReference type="EMBL" id="CAI6344086.1"/>
    </source>
</evidence>
<reference evidence="1 2" key="1">
    <citation type="submission" date="2023-01" db="EMBL/GenBank/DDBJ databases">
        <authorList>
            <person name="Whitehead M."/>
        </authorList>
    </citation>
    <scope>NUCLEOTIDE SEQUENCE [LARGE SCALE GENOMIC DNA]</scope>
</reference>
<dbReference type="EMBL" id="CARXXK010000001">
    <property type="protein sequence ID" value="CAI6344086.1"/>
    <property type="molecule type" value="Genomic_DNA"/>
</dbReference>
<dbReference type="InterPro" id="IPR011990">
    <property type="entry name" value="TPR-like_helical_dom_sf"/>
</dbReference>
<keyword evidence="2" id="KW-1185">Reference proteome</keyword>
<dbReference type="SUPFAM" id="SSF48439">
    <property type="entry name" value="Protein prenylyltransferase"/>
    <property type="match status" value="1"/>
</dbReference>
<organism evidence="1 2">
    <name type="scientific">Macrosiphum euphorbiae</name>
    <name type="common">potato aphid</name>
    <dbReference type="NCBI Taxonomy" id="13131"/>
    <lineage>
        <taxon>Eukaryota</taxon>
        <taxon>Metazoa</taxon>
        <taxon>Ecdysozoa</taxon>
        <taxon>Arthropoda</taxon>
        <taxon>Hexapoda</taxon>
        <taxon>Insecta</taxon>
        <taxon>Pterygota</taxon>
        <taxon>Neoptera</taxon>
        <taxon>Paraneoptera</taxon>
        <taxon>Hemiptera</taxon>
        <taxon>Sternorrhyncha</taxon>
        <taxon>Aphidomorpha</taxon>
        <taxon>Aphidoidea</taxon>
        <taxon>Aphididae</taxon>
        <taxon>Macrosiphini</taxon>
        <taxon>Macrosiphum</taxon>
    </lineage>
</organism>
<dbReference type="AlphaFoldDB" id="A0AAV0VQV4"/>
<dbReference type="Gene3D" id="1.25.40.10">
    <property type="entry name" value="Tetratricopeptide repeat domain"/>
    <property type="match status" value="1"/>
</dbReference>
<evidence type="ECO:0000313" key="2">
    <source>
        <dbReference type="Proteomes" id="UP001160148"/>
    </source>
</evidence>